<feature type="region of interest" description="Disordered" evidence="11">
    <location>
        <begin position="135"/>
        <end position="156"/>
    </location>
</feature>
<evidence type="ECO:0000313" key="13">
    <source>
        <dbReference type="EMBL" id="GIX85804.1"/>
    </source>
</evidence>
<dbReference type="PANTHER" id="PTHR24006:SF702">
    <property type="entry name" value="UBIQUITIN CARBOXYL-TERMINAL HYDROLASE 47"/>
    <property type="match status" value="1"/>
</dbReference>
<evidence type="ECO:0000256" key="11">
    <source>
        <dbReference type="SAM" id="MobiDB-lite"/>
    </source>
</evidence>
<sequence>MVPGENKQLVAVTDMCATATSAADEPRALCIIRDMTKTQPDFQKAVINLPASMTACQLLQEVAKKFQYEPDSFELIYSKMGDPVHVHEHDEETLEELGFRCGNNQRNNLIIDTKNSKPPKKINVNFQISEYDDTSVSTCNEEPTVPEIKDNSSYIPPPAPPPYTPGTSEFSYNYNYSNPLPRQETGFVGLVNQAMTCYLNSLLQTLFMTPEFRNALYRWEFDGTEDEGTKSIPFQLQKLFLQLQTSKKPAVGTTELTTSFGWDSSEAWQQHDIQELCRVMFDALEQKFKNTEQSDLISRLYEGKMKDYVKCLECGYESAREVVFLDVPLDVRPFGSSQAYKSVREALLAFVTPEILKDSNQYFCERCNKKCNAHKGFKFIRFPYLLTLQLKRFDFDPIVQRIKLNDRVTFPEILNLNEFIKPDKLEEPSDGDSAVVDEEGDCSPKTACATSSVSEDDLADDDEGIDVDSQGHSSEQLEELCINEKNLKKSMEKGPYVYELFSIMVHAGSANGGHYYAYIKSFKDGEWYCFNDAQVAKITYDDIQKTYGGNQQRPYYSSSYSNSANAYMLIYRQIDKQKNGEFLSVEEFPEHIKANLQSMQEQEERERMQRELDRSMCKIKLFCSHPIQKRMLDMKLKVHKDCTLAEATATAHTIMGLEGIVSLECCRLVKYDDFHDSLECSFDGCDDEPMGELLGGVKSSYKFELFLEIKKPHEKFQEYKPGGTTVKVHIVDLEKEEVAIHPLTIRSHPSNTVQDLESQIAQAVGVPAGTRIRIVSEAYSNECKLLAVPLHTLSSEGFKKSNKVFVEFKDLADAEKPHEESKLFKVLDCYAHTICIHMSIPKVDKANIDRLKLYEDISDDEKCETSEEELDDCGDTVDAKVTPEKVSCDKYSSKACSTLNGSWFNQHFTSNVPNDCDEGLGEIEVGDTASNNCQGINQAIHSDQSEDSSLTDSERTLVGDELSPRNNSPDIMGTEMEQDIEPSISDVTKPECDSLLVNSENGCGLMCQNKCRNLSSPEENTEDFQYCNHANCTPKPSLCANQPVKRYFRAWPYNDYETGERMLRVYVDKRITLGELKKELESHIGIKADNFKIFRVYSNNQEFECTKLSDNLMSYGDDSRLTIKLGRALRKNEYKVKIYQFSMNDSEPIKFLIDWVIVKGMAVLKLKKEILPHIKETSGLDIPLNRCRLRKKSWKNPGNIYFDHQRFDKDIPVNSNWEMFLEVLPDAEPVTSNKQLTLFTRLWHPAAYKLDPFKEIVIDDTRFETLLHQLHQISGIPEEFIEIAKGQGTFPCEVSLLTIHTELEWLAQQPSVSSWPLCISDDGQVVYFRDKREELKKLSDEEKREITNKENARSNKNLRGYSSSPRKEKALKIYTLDSPSTTQASQSTQYRNSSTQSAQHVVPDLD</sequence>
<dbReference type="InterPro" id="IPR018200">
    <property type="entry name" value="USP_CS"/>
</dbReference>
<evidence type="ECO:0000256" key="2">
    <source>
        <dbReference type="ARBA" id="ARBA00009085"/>
    </source>
</evidence>
<dbReference type="PROSITE" id="PS50235">
    <property type="entry name" value="USP_3"/>
    <property type="match status" value="1"/>
</dbReference>
<evidence type="ECO:0000256" key="8">
    <source>
        <dbReference type="ARBA" id="ARBA00026136"/>
    </source>
</evidence>
<evidence type="ECO:0000256" key="4">
    <source>
        <dbReference type="ARBA" id="ARBA00022670"/>
    </source>
</evidence>
<feature type="compositionally biased region" description="Polar residues" evidence="11">
    <location>
        <begin position="1354"/>
        <end position="1364"/>
    </location>
</feature>
<keyword evidence="5" id="KW-0833">Ubl conjugation pathway</keyword>
<evidence type="ECO:0000256" key="7">
    <source>
        <dbReference type="ARBA" id="ARBA00022807"/>
    </source>
</evidence>
<name>A0AAV4NN61_9ARAC</name>
<feature type="region of interest" description="Disordered" evidence="11">
    <location>
        <begin position="425"/>
        <end position="470"/>
    </location>
</feature>
<dbReference type="InterPro" id="IPR038765">
    <property type="entry name" value="Papain-like_cys_pep_sf"/>
</dbReference>
<dbReference type="GO" id="GO:0006508">
    <property type="term" value="P:proteolysis"/>
    <property type="evidence" value="ECO:0007669"/>
    <property type="project" value="UniProtKB-KW"/>
</dbReference>
<dbReference type="GO" id="GO:0005634">
    <property type="term" value="C:nucleus"/>
    <property type="evidence" value="ECO:0007669"/>
    <property type="project" value="TreeGrafter"/>
</dbReference>
<dbReference type="PROSITE" id="PS00972">
    <property type="entry name" value="USP_1"/>
    <property type="match status" value="1"/>
</dbReference>
<feature type="compositionally biased region" description="Polar residues" evidence="11">
    <location>
        <begin position="1390"/>
        <end position="1399"/>
    </location>
</feature>
<protein>
    <recommendedName>
        <fullName evidence="8">Ubiquitin carboxyl-terminal hydrolase 47</fullName>
        <ecNumber evidence="3">3.4.19.12</ecNumber>
    </recommendedName>
    <alternativeName>
        <fullName evidence="9">Ubiquitin thioesterase 47</fullName>
    </alternativeName>
    <alternativeName>
        <fullName evidence="10">Ubiquitin-specific-processing protease 47</fullName>
    </alternativeName>
</protein>
<dbReference type="EC" id="3.4.19.12" evidence="3"/>
<dbReference type="InterPro" id="IPR028889">
    <property type="entry name" value="USP"/>
</dbReference>
<proteinExistence type="inferred from homology"/>
<comment type="catalytic activity">
    <reaction evidence="1">
        <text>Thiol-dependent hydrolysis of ester, thioester, amide, peptide and isopeptide bonds formed by the C-terminal Gly of ubiquitin (a 76-residue protein attached to proteins as an intracellular targeting signal).</text>
        <dbReference type="EC" id="3.4.19.12"/>
    </reaction>
</comment>
<feature type="compositionally biased region" description="Low complexity" evidence="11">
    <location>
        <begin position="1380"/>
        <end position="1389"/>
    </location>
</feature>
<feature type="region of interest" description="Disordered" evidence="11">
    <location>
        <begin position="1345"/>
        <end position="1406"/>
    </location>
</feature>
<dbReference type="InterPro" id="IPR045578">
    <property type="entry name" value="USP47_C"/>
</dbReference>
<dbReference type="Pfam" id="PF00443">
    <property type="entry name" value="UCH"/>
    <property type="match status" value="1"/>
</dbReference>
<keyword evidence="7" id="KW-0788">Thiol protease</keyword>
<keyword evidence="14" id="KW-1185">Reference proteome</keyword>
<dbReference type="InterPro" id="IPR000626">
    <property type="entry name" value="Ubiquitin-like_dom"/>
</dbReference>
<reference evidence="13 14" key="1">
    <citation type="submission" date="2021-06" db="EMBL/GenBank/DDBJ databases">
        <title>Caerostris darwini draft genome.</title>
        <authorList>
            <person name="Kono N."/>
            <person name="Arakawa K."/>
        </authorList>
    </citation>
    <scope>NUCLEOTIDE SEQUENCE [LARGE SCALE GENOMIC DNA]</scope>
</reference>
<keyword evidence="6 13" id="KW-0378">Hydrolase</keyword>
<evidence type="ECO:0000256" key="9">
    <source>
        <dbReference type="ARBA" id="ARBA00029910"/>
    </source>
</evidence>
<dbReference type="Proteomes" id="UP001054837">
    <property type="component" value="Unassembled WGS sequence"/>
</dbReference>
<dbReference type="Pfam" id="PF14560">
    <property type="entry name" value="Ubiquitin_2"/>
    <property type="match status" value="1"/>
</dbReference>
<dbReference type="SUPFAM" id="SSF54001">
    <property type="entry name" value="Cysteine proteinases"/>
    <property type="match status" value="1"/>
</dbReference>
<organism evidence="13 14">
    <name type="scientific">Caerostris darwini</name>
    <dbReference type="NCBI Taxonomy" id="1538125"/>
    <lineage>
        <taxon>Eukaryota</taxon>
        <taxon>Metazoa</taxon>
        <taxon>Ecdysozoa</taxon>
        <taxon>Arthropoda</taxon>
        <taxon>Chelicerata</taxon>
        <taxon>Arachnida</taxon>
        <taxon>Araneae</taxon>
        <taxon>Araneomorphae</taxon>
        <taxon>Entelegynae</taxon>
        <taxon>Araneoidea</taxon>
        <taxon>Araneidae</taxon>
        <taxon>Caerostris</taxon>
    </lineage>
</organism>
<dbReference type="GO" id="GO:0005829">
    <property type="term" value="C:cytosol"/>
    <property type="evidence" value="ECO:0007669"/>
    <property type="project" value="TreeGrafter"/>
</dbReference>
<dbReference type="PROSITE" id="PS00973">
    <property type="entry name" value="USP_2"/>
    <property type="match status" value="1"/>
</dbReference>
<evidence type="ECO:0000256" key="10">
    <source>
        <dbReference type="ARBA" id="ARBA00032453"/>
    </source>
</evidence>
<feature type="compositionally biased region" description="Acidic residues" evidence="11">
    <location>
        <begin position="454"/>
        <end position="466"/>
    </location>
</feature>
<keyword evidence="4" id="KW-0645">Protease</keyword>
<dbReference type="Gene3D" id="3.90.70.10">
    <property type="entry name" value="Cysteine proteinases"/>
    <property type="match status" value="1"/>
</dbReference>
<accession>A0AAV4NN61</accession>
<evidence type="ECO:0000259" key="12">
    <source>
        <dbReference type="PROSITE" id="PS50235"/>
    </source>
</evidence>
<dbReference type="EMBL" id="BPLQ01001822">
    <property type="protein sequence ID" value="GIX85804.1"/>
    <property type="molecule type" value="Genomic_DNA"/>
</dbReference>
<comment type="similarity">
    <text evidence="2">Belongs to the peptidase C19 family.</text>
</comment>
<gene>
    <name evidence="13" type="primary">Usp47</name>
    <name evidence="13" type="ORF">CDAR_242121</name>
</gene>
<dbReference type="Pfam" id="PF25985">
    <property type="entry name" value="Ubiquitin_USP47_N"/>
    <property type="match status" value="1"/>
</dbReference>
<evidence type="ECO:0000256" key="1">
    <source>
        <dbReference type="ARBA" id="ARBA00000707"/>
    </source>
</evidence>
<dbReference type="InterPro" id="IPR050164">
    <property type="entry name" value="Peptidase_C19"/>
</dbReference>
<dbReference type="GO" id="GO:0004843">
    <property type="term" value="F:cysteine-type deubiquitinase activity"/>
    <property type="evidence" value="ECO:0007669"/>
    <property type="project" value="UniProtKB-EC"/>
</dbReference>
<dbReference type="Pfam" id="PF19718">
    <property type="entry name" value="USP47_C"/>
    <property type="match status" value="1"/>
</dbReference>
<evidence type="ECO:0000256" key="5">
    <source>
        <dbReference type="ARBA" id="ARBA00022786"/>
    </source>
</evidence>
<dbReference type="GO" id="GO:0016579">
    <property type="term" value="P:protein deubiquitination"/>
    <property type="evidence" value="ECO:0007669"/>
    <property type="project" value="InterPro"/>
</dbReference>
<evidence type="ECO:0000313" key="14">
    <source>
        <dbReference type="Proteomes" id="UP001054837"/>
    </source>
</evidence>
<dbReference type="PANTHER" id="PTHR24006">
    <property type="entry name" value="UBIQUITIN CARBOXYL-TERMINAL HYDROLASE"/>
    <property type="match status" value="1"/>
</dbReference>
<evidence type="ECO:0000256" key="3">
    <source>
        <dbReference type="ARBA" id="ARBA00012759"/>
    </source>
</evidence>
<feature type="region of interest" description="Disordered" evidence="11">
    <location>
        <begin position="940"/>
        <end position="971"/>
    </location>
</feature>
<evidence type="ECO:0000256" key="6">
    <source>
        <dbReference type="ARBA" id="ARBA00022801"/>
    </source>
</evidence>
<dbReference type="InterPro" id="IPR001394">
    <property type="entry name" value="Peptidase_C19_UCH"/>
</dbReference>
<feature type="compositionally biased region" description="Polar residues" evidence="11">
    <location>
        <begin position="940"/>
        <end position="951"/>
    </location>
</feature>
<comment type="caution">
    <text evidence="13">The sequence shown here is derived from an EMBL/GenBank/DDBJ whole genome shotgun (WGS) entry which is preliminary data.</text>
</comment>
<feature type="domain" description="USP" evidence="12">
    <location>
        <begin position="188"/>
        <end position="574"/>
    </location>
</feature>